<keyword evidence="2" id="KW-1185">Reference proteome</keyword>
<name>A0A9J5X6Y2_SOLCO</name>
<accession>A0A9J5X6Y2</accession>
<protein>
    <submittedName>
        <fullName evidence="1">Uncharacterized protein</fullName>
    </submittedName>
</protein>
<dbReference type="PANTHER" id="PTHR36064">
    <property type="entry name" value="EMBRYO DEFECTIVE 2735"/>
    <property type="match status" value="1"/>
</dbReference>
<organism evidence="1 2">
    <name type="scientific">Solanum commersonii</name>
    <name type="common">Commerson's wild potato</name>
    <name type="synonym">Commerson's nightshade</name>
    <dbReference type="NCBI Taxonomy" id="4109"/>
    <lineage>
        <taxon>Eukaryota</taxon>
        <taxon>Viridiplantae</taxon>
        <taxon>Streptophyta</taxon>
        <taxon>Embryophyta</taxon>
        <taxon>Tracheophyta</taxon>
        <taxon>Spermatophyta</taxon>
        <taxon>Magnoliopsida</taxon>
        <taxon>eudicotyledons</taxon>
        <taxon>Gunneridae</taxon>
        <taxon>Pentapetalae</taxon>
        <taxon>asterids</taxon>
        <taxon>lamiids</taxon>
        <taxon>Solanales</taxon>
        <taxon>Solanaceae</taxon>
        <taxon>Solanoideae</taxon>
        <taxon>Solaneae</taxon>
        <taxon>Solanum</taxon>
    </lineage>
</organism>
<comment type="caution">
    <text evidence="1">The sequence shown here is derived from an EMBL/GenBank/DDBJ whole genome shotgun (WGS) entry which is preliminary data.</text>
</comment>
<dbReference type="AlphaFoldDB" id="A0A9J5X6Y2"/>
<reference evidence="1 2" key="1">
    <citation type="submission" date="2020-09" db="EMBL/GenBank/DDBJ databases">
        <title>De no assembly of potato wild relative species, Solanum commersonii.</title>
        <authorList>
            <person name="Cho K."/>
        </authorList>
    </citation>
    <scope>NUCLEOTIDE SEQUENCE [LARGE SCALE GENOMIC DNA]</scope>
    <source>
        <strain evidence="1">LZ3.2</strain>
        <tissue evidence="1">Leaf</tissue>
    </source>
</reference>
<gene>
    <name evidence="1" type="ORF">H5410_044405</name>
</gene>
<evidence type="ECO:0000313" key="1">
    <source>
        <dbReference type="EMBL" id="KAG5583971.1"/>
    </source>
</evidence>
<evidence type="ECO:0000313" key="2">
    <source>
        <dbReference type="Proteomes" id="UP000824120"/>
    </source>
</evidence>
<dbReference type="EMBL" id="JACXVP010000009">
    <property type="protein sequence ID" value="KAG5583971.1"/>
    <property type="molecule type" value="Genomic_DNA"/>
</dbReference>
<sequence length="76" mass="8474">MLAWQSHGLITNSARMFSIGNNLAVDARGRMETVDTTTSITAVYMTRASTYKDALKGFIVGYQEGIQQVMEKKRGR</sequence>
<dbReference type="Proteomes" id="UP000824120">
    <property type="component" value="Chromosome 9"/>
</dbReference>
<dbReference type="OrthoDB" id="514706at2759"/>
<proteinExistence type="predicted"/>